<name>A0ABT1I8I0_9PSEU</name>
<evidence type="ECO:0000313" key="1">
    <source>
        <dbReference type="EMBL" id="MCP2268932.1"/>
    </source>
</evidence>
<sequence length="160" mass="17380">MVTDSRTPITHWGFIARDELSDDVDLVGEVLALNAAGPSTWRRADVGWMWELGETRPDPDAEEEGPTLAFGVHNAIGFLQWHDGLDVLVPTSGTNTDWVEYHSAGLHPAGIRPHAEVPVDLVLAAVVEYLDTGQRPTCVEWEPGAALKSRWSTRGTATAG</sequence>
<gene>
    <name evidence="1" type="ORF">LV75_001419</name>
</gene>
<proteinExistence type="predicted"/>
<organism evidence="1 2">
    <name type="scientific">Actinokineospora diospyrosa</name>
    <dbReference type="NCBI Taxonomy" id="103728"/>
    <lineage>
        <taxon>Bacteria</taxon>
        <taxon>Bacillati</taxon>
        <taxon>Actinomycetota</taxon>
        <taxon>Actinomycetes</taxon>
        <taxon>Pseudonocardiales</taxon>
        <taxon>Pseudonocardiaceae</taxon>
        <taxon>Actinokineospora</taxon>
    </lineage>
</organism>
<keyword evidence="2" id="KW-1185">Reference proteome</keyword>
<protein>
    <submittedName>
        <fullName evidence="1">Immunity protein Imm1</fullName>
    </submittedName>
</protein>
<dbReference type="EMBL" id="JAMTCO010000003">
    <property type="protein sequence ID" value="MCP2268932.1"/>
    <property type="molecule type" value="Genomic_DNA"/>
</dbReference>
<accession>A0ABT1I8I0</accession>
<reference evidence="1 2" key="1">
    <citation type="submission" date="2022-06" db="EMBL/GenBank/DDBJ databases">
        <title>Genomic Encyclopedia of Archaeal and Bacterial Type Strains, Phase II (KMG-II): from individual species to whole genera.</title>
        <authorList>
            <person name="Goeker M."/>
        </authorList>
    </citation>
    <scope>NUCLEOTIDE SEQUENCE [LARGE SCALE GENOMIC DNA]</scope>
    <source>
        <strain evidence="1 2">DSM 44255</strain>
    </source>
</reference>
<dbReference type="Pfam" id="PF14430">
    <property type="entry name" value="Imm1"/>
    <property type="match status" value="1"/>
</dbReference>
<evidence type="ECO:0000313" key="2">
    <source>
        <dbReference type="Proteomes" id="UP001205185"/>
    </source>
</evidence>
<dbReference type="InterPro" id="IPR025680">
    <property type="entry name" value="DddI"/>
</dbReference>
<comment type="caution">
    <text evidence="1">The sequence shown here is derived from an EMBL/GenBank/DDBJ whole genome shotgun (WGS) entry which is preliminary data.</text>
</comment>
<dbReference type="Proteomes" id="UP001205185">
    <property type="component" value="Unassembled WGS sequence"/>
</dbReference>